<dbReference type="SUPFAM" id="SSF47413">
    <property type="entry name" value="lambda repressor-like DNA-binding domains"/>
    <property type="match status" value="1"/>
</dbReference>
<dbReference type="PROSITE" id="PS50943">
    <property type="entry name" value="HTH_CROC1"/>
    <property type="match status" value="1"/>
</dbReference>
<dbReference type="CDD" id="cd00093">
    <property type="entry name" value="HTH_XRE"/>
    <property type="match status" value="1"/>
</dbReference>
<reference evidence="2 3" key="1">
    <citation type="submission" date="2019-02" db="EMBL/GenBank/DDBJ databases">
        <title>Isolation and identification of novel species under the genus Muribaculum.</title>
        <authorList>
            <person name="Miyake S."/>
            <person name="Ding Y."/>
            <person name="Low A."/>
            <person name="Soh M."/>
            <person name="Seedorf H."/>
        </authorList>
    </citation>
    <scope>NUCLEOTIDE SEQUENCE [LARGE SCALE GENOMIC DNA]</scope>
    <source>
        <strain evidence="2 3">TLL-A4</strain>
    </source>
</reference>
<sequence length="76" mass="8802">MENRPTNRLKVVLAERRQTNKWLAAQLGVDQTTVSKWCTNSSQPDIFTFSRICRLLNVSMEDMIREDSTVKTDGNR</sequence>
<protein>
    <submittedName>
        <fullName evidence="2">XRE family transcriptional regulator</fullName>
    </submittedName>
</protein>
<dbReference type="Proteomes" id="UP000297031">
    <property type="component" value="Chromosome"/>
</dbReference>
<name>A0A4P7VPB7_9BACT</name>
<evidence type="ECO:0000259" key="1">
    <source>
        <dbReference type="PROSITE" id="PS50943"/>
    </source>
</evidence>
<dbReference type="Pfam" id="PF13443">
    <property type="entry name" value="HTH_26"/>
    <property type="match status" value="1"/>
</dbReference>
<keyword evidence="3" id="KW-1185">Reference proteome</keyword>
<dbReference type="SMART" id="SM00530">
    <property type="entry name" value="HTH_XRE"/>
    <property type="match status" value="1"/>
</dbReference>
<dbReference type="AlphaFoldDB" id="A0A4P7VPB7"/>
<dbReference type="OrthoDB" id="7865033at2"/>
<feature type="domain" description="HTH cro/C1-type" evidence="1">
    <location>
        <begin position="23"/>
        <end position="63"/>
    </location>
</feature>
<organism evidence="2 3">
    <name type="scientific">Muribaculum gordoncarteri</name>
    <dbReference type="NCBI Taxonomy" id="2530390"/>
    <lineage>
        <taxon>Bacteria</taxon>
        <taxon>Pseudomonadati</taxon>
        <taxon>Bacteroidota</taxon>
        <taxon>Bacteroidia</taxon>
        <taxon>Bacteroidales</taxon>
        <taxon>Muribaculaceae</taxon>
        <taxon>Muribaculum</taxon>
    </lineage>
</organism>
<proteinExistence type="predicted"/>
<dbReference type="Gene3D" id="1.10.260.40">
    <property type="entry name" value="lambda repressor-like DNA-binding domains"/>
    <property type="match status" value="1"/>
</dbReference>
<dbReference type="GO" id="GO:0003677">
    <property type="term" value="F:DNA binding"/>
    <property type="evidence" value="ECO:0007669"/>
    <property type="project" value="InterPro"/>
</dbReference>
<accession>A0A4P7VPB7</accession>
<dbReference type="InterPro" id="IPR010982">
    <property type="entry name" value="Lambda_DNA-bd_dom_sf"/>
</dbReference>
<evidence type="ECO:0000313" key="2">
    <source>
        <dbReference type="EMBL" id="QCD35438.1"/>
    </source>
</evidence>
<dbReference type="RefSeq" id="WP_136410159.1">
    <property type="nucleotide sequence ID" value="NZ_CP039393.1"/>
</dbReference>
<evidence type="ECO:0000313" key="3">
    <source>
        <dbReference type="Proteomes" id="UP000297031"/>
    </source>
</evidence>
<dbReference type="EMBL" id="CP039393">
    <property type="protein sequence ID" value="QCD35438.1"/>
    <property type="molecule type" value="Genomic_DNA"/>
</dbReference>
<dbReference type="KEGG" id="mgod:E7746_05775"/>
<dbReference type="InterPro" id="IPR001387">
    <property type="entry name" value="Cro/C1-type_HTH"/>
</dbReference>
<gene>
    <name evidence="2" type="ORF">E7746_05775</name>
</gene>